<proteinExistence type="predicted"/>
<keyword evidence="2" id="KW-1185">Reference proteome</keyword>
<dbReference type="eggNOG" id="COG2350">
    <property type="taxonomic scope" value="Bacteria"/>
</dbReference>
<dbReference type="HOGENOM" id="CLU_1684117_0_0_10"/>
<reference key="2">
    <citation type="submission" date="2011-04" db="EMBL/GenBank/DDBJ databases">
        <title>Complete sequence of chromosome of Haliscomenobacter hydrossis DSM 1100.</title>
        <authorList>
            <consortium name="US DOE Joint Genome Institute (JGI-PGF)"/>
            <person name="Lucas S."/>
            <person name="Han J."/>
            <person name="Lapidus A."/>
            <person name="Bruce D."/>
            <person name="Goodwin L."/>
            <person name="Pitluck S."/>
            <person name="Peters L."/>
            <person name="Kyrpides N."/>
            <person name="Mavromatis K."/>
            <person name="Ivanova N."/>
            <person name="Ovchinnikova G."/>
            <person name="Pagani I."/>
            <person name="Daligault H."/>
            <person name="Detter J.C."/>
            <person name="Han C."/>
            <person name="Land M."/>
            <person name="Hauser L."/>
            <person name="Markowitz V."/>
            <person name="Cheng J.-F."/>
            <person name="Hugenholtz P."/>
            <person name="Woyke T."/>
            <person name="Wu D."/>
            <person name="Verbarg S."/>
            <person name="Frueling A."/>
            <person name="Brambilla E."/>
            <person name="Klenk H.-P."/>
            <person name="Eisen J.A."/>
        </authorList>
    </citation>
    <scope>NUCLEOTIDE SEQUENCE</scope>
    <source>
        <strain>DSM 1100</strain>
    </source>
</reference>
<name>F4L3I9_HALH1</name>
<dbReference type="EMBL" id="CP002691">
    <property type="protein sequence ID" value="AEE52966.1"/>
    <property type="molecule type" value="Genomic_DNA"/>
</dbReference>
<evidence type="ECO:0000313" key="1">
    <source>
        <dbReference type="EMBL" id="AEE52966.1"/>
    </source>
</evidence>
<evidence type="ECO:0000313" key="2">
    <source>
        <dbReference type="Proteomes" id="UP000008461"/>
    </source>
</evidence>
<gene>
    <name evidence="1" type="ordered locus">Halhy_5140</name>
</gene>
<dbReference type="SUPFAM" id="SSF54909">
    <property type="entry name" value="Dimeric alpha+beta barrel"/>
    <property type="match status" value="1"/>
</dbReference>
<dbReference type="OrthoDB" id="8481699at2"/>
<dbReference type="Proteomes" id="UP000008461">
    <property type="component" value="Chromosome"/>
</dbReference>
<evidence type="ECO:0008006" key="3">
    <source>
        <dbReference type="Google" id="ProtNLM"/>
    </source>
</evidence>
<sequence length="156" mass="17634">MQSRLFLILLFLGIYTSVLAQLMPKSPATAPAPVPRETATAAQFQMKQVAMGDTIYLLKKYFMCLLRRGPVRNLSQKEMETLVRSHQDHLDWLSETKKLCISGPLDGDGDIREMLILSAFSLEEAEHLIWLDPAVKAGRFTVEVLPWWGPVGSKLY</sequence>
<reference evidence="1 2" key="1">
    <citation type="journal article" date="2011" name="Stand. Genomic Sci.">
        <title>Complete genome sequence of Haliscomenobacter hydrossis type strain (O).</title>
        <authorList>
            <consortium name="US DOE Joint Genome Institute (JGI-PGF)"/>
            <person name="Daligault H."/>
            <person name="Lapidus A."/>
            <person name="Zeytun A."/>
            <person name="Nolan M."/>
            <person name="Lucas S."/>
            <person name="Del Rio T.G."/>
            <person name="Tice H."/>
            <person name="Cheng J.F."/>
            <person name="Tapia R."/>
            <person name="Han C."/>
            <person name="Goodwin L."/>
            <person name="Pitluck S."/>
            <person name="Liolios K."/>
            <person name="Pagani I."/>
            <person name="Ivanova N."/>
            <person name="Huntemann M."/>
            <person name="Mavromatis K."/>
            <person name="Mikhailova N."/>
            <person name="Pati A."/>
            <person name="Chen A."/>
            <person name="Palaniappan K."/>
            <person name="Land M."/>
            <person name="Hauser L."/>
            <person name="Brambilla E.M."/>
            <person name="Rohde M."/>
            <person name="Verbarg S."/>
            <person name="Goker M."/>
            <person name="Bristow J."/>
            <person name="Eisen J.A."/>
            <person name="Markowitz V."/>
            <person name="Hugenholtz P."/>
            <person name="Kyrpides N.C."/>
            <person name="Klenk H.P."/>
            <person name="Woyke T."/>
        </authorList>
    </citation>
    <scope>NUCLEOTIDE SEQUENCE [LARGE SCALE GENOMIC DNA]</scope>
    <source>
        <strain evidence="2">ATCC 27775 / DSM 1100 / LMG 10767 / O</strain>
    </source>
</reference>
<protein>
    <recommendedName>
        <fullName evidence="3">YCII-related domain-containing protein</fullName>
    </recommendedName>
</protein>
<dbReference type="KEGG" id="hhy:Halhy_5140"/>
<accession>F4L3I9</accession>
<dbReference type="RefSeq" id="WP_013767501.1">
    <property type="nucleotide sequence ID" value="NC_015510.1"/>
</dbReference>
<dbReference type="InterPro" id="IPR011008">
    <property type="entry name" value="Dimeric_a/b-barrel"/>
</dbReference>
<organism evidence="1 2">
    <name type="scientific">Haliscomenobacter hydrossis (strain ATCC 27775 / DSM 1100 / LMG 10767 / O)</name>
    <dbReference type="NCBI Taxonomy" id="760192"/>
    <lineage>
        <taxon>Bacteria</taxon>
        <taxon>Pseudomonadati</taxon>
        <taxon>Bacteroidota</taxon>
        <taxon>Saprospiria</taxon>
        <taxon>Saprospirales</taxon>
        <taxon>Haliscomenobacteraceae</taxon>
        <taxon>Haliscomenobacter</taxon>
    </lineage>
</organism>
<dbReference type="AlphaFoldDB" id="F4L3I9"/>
<dbReference type="STRING" id="760192.Halhy_5140"/>